<dbReference type="PANTHER" id="PTHR11236:SF50">
    <property type="entry name" value="AMINODEOXYCHORISMATE SYNTHASE COMPONENT 1"/>
    <property type="match status" value="1"/>
</dbReference>
<protein>
    <submittedName>
        <fullName evidence="2">Para-aminobenzoate synthase, subunit I</fullName>
    </submittedName>
</protein>
<dbReference type="GO" id="GO:0009396">
    <property type="term" value="P:folic acid-containing compound biosynthetic process"/>
    <property type="evidence" value="ECO:0007669"/>
    <property type="project" value="InterPro"/>
</dbReference>
<dbReference type="InterPro" id="IPR015890">
    <property type="entry name" value="Chorismate_C"/>
</dbReference>
<dbReference type="EMBL" id="CP002299">
    <property type="protein sequence ID" value="ADP80102.1"/>
    <property type="molecule type" value="Genomic_DNA"/>
</dbReference>
<dbReference type="STRING" id="298654.FraEuI1c_2052"/>
<keyword evidence="3" id="KW-1185">Reference proteome</keyword>
<dbReference type="PRINTS" id="PR00095">
    <property type="entry name" value="ANTSNTHASEI"/>
</dbReference>
<name>E3IV82_PSEI1</name>
<feature type="domain" description="Chorismate-utilising enzyme C-terminal" evidence="1">
    <location>
        <begin position="114"/>
        <end position="372"/>
    </location>
</feature>
<dbReference type="AlphaFoldDB" id="E3IV82"/>
<dbReference type="Gene3D" id="3.60.120.10">
    <property type="entry name" value="Anthranilate synthase"/>
    <property type="match status" value="1"/>
</dbReference>
<dbReference type="KEGG" id="fri:FraEuI1c_2052"/>
<dbReference type="Pfam" id="PF00425">
    <property type="entry name" value="Chorismate_bind"/>
    <property type="match status" value="1"/>
</dbReference>
<accession>E3IV82</accession>
<dbReference type="GO" id="GO:0000162">
    <property type="term" value="P:L-tryptophan biosynthetic process"/>
    <property type="evidence" value="ECO:0007669"/>
    <property type="project" value="TreeGrafter"/>
</dbReference>
<evidence type="ECO:0000313" key="2">
    <source>
        <dbReference type="EMBL" id="ADP80102.1"/>
    </source>
</evidence>
<organism evidence="2 3">
    <name type="scientific">Pseudofrankia inefficax (strain DSM 45817 / CECT 9037 / DDB 130130 / EuI1c)</name>
    <name type="common">Frankia inefficax</name>
    <dbReference type="NCBI Taxonomy" id="298654"/>
    <lineage>
        <taxon>Bacteria</taxon>
        <taxon>Bacillati</taxon>
        <taxon>Actinomycetota</taxon>
        <taxon>Actinomycetes</taxon>
        <taxon>Frankiales</taxon>
        <taxon>Frankiaceae</taxon>
        <taxon>Pseudofrankia</taxon>
    </lineage>
</organism>
<dbReference type="OrthoDB" id="3518032at2"/>
<dbReference type="Proteomes" id="UP000002484">
    <property type="component" value="Chromosome"/>
</dbReference>
<dbReference type="InParanoid" id="E3IV82"/>
<dbReference type="InterPro" id="IPR005801">
    <property type="entry name" value="ADC_synthase"/>
</dbReference>
<dbReference type="RefSeq" id="WP_013423221.1">
    <property type="nucleotide sequence ID" value="NC_014666.1"/>
</dbReference>
<evidence type="ECO:0000259" key="1">
    <source>
        <dbReference type="Pfam" id="PF00425"/>
    </source>
</evidence>
<dbReference type="InterPro" id="IPR005802">
    <property type="entry name" value="ADC_synth_comp_1"/>
</dbReference>
<evidence type="ECO:0000313" key="3">
    <source>
        <dbReference type="Proteomes" id="UP000002484"/>
    </source>
</evidence>
<dbReference type="FunCoup" id="E3IV82">
    <property type="interactions" value="120"/>
</dbReference>
<dbReference type="HOGENOM" id="CLU_006493_1_2_11"/>
<proteinExistence type="predicted"/>
<sequence>MSSQGATARFDDLRAGVAWELGPPAFVLETSRPDDVAPLLAELDRATADGWWAYGFLAYEAAAGLDPVLAVGGGVDGLPLAWFGVCAAPTVVPPVRPAGAGVYRIGHCELAWDEDTHRGRVEAVRRHIAAGETYQANLTTRLTAEIAGDPRALYADLALGQRGAYNAFVDAGRFVVASASPELFFEVRGRDVRTRPMKGTAGRAGTPEADAAVLAALRSSEKERAENIMIVDLLRNDLARVAVTGGVRVRSLCRVERFETVYQLTSEVTARLRPDAGLVDVFRALFPCGSVTGAPKPRTMEIIRELEDGPRGVYCGAIGLVAPPSARFQARFSVPIRTAVLDRATGRADYGTGGGITWDSEPTTEYAELRTKAKVLTRLTRPALSPAP</sequence>
<reference evidence="2 3" key="1">
    <citation type="submission" date="2010-10" db="EMBL/GenBank/DDBJ databases">
        <title>Complete sequence of Frankia sp. EuI1c.</title>
        <authorList>
            <consortium name="US DOE Joint Genome Institute"/>
            <person name="Lucas S."/>
            <person name="Copeland A."/>
            <person name="Lapidus A."/>
            <person name="Cheng J.-F."/>
            <person name="Bruce D."/>
            <person name="Goodwin L."/>
            <person name="Pitluck S."/>
            <person name="Chertkov O."/>
            <person name="Detter J.C."/>
            <person name="Han C."/>
            <person name="Tapia R."/>
            <person name="Land M."/>
            <person name="Hauser L."/>
            <person name="Jeffries C."/>
            <person name="Kyrpides N."/>
            <person name="Ivanova N."/>
            <person name="Mikhailova N."/>
            <person name="Beauchemin N."/>
            <person name="Sen A."/>
            <person name="Sur S.A."/>
            <person name="Gtari M."/>
            <person name="Wall L."/>
            <person name="Tisa L."/>
            <person name="Woyke T."/>
        </authorList>
    </citation>
    <scope>NUCLEOTIDE SEQUENCE [LARGE SCALE GENOMIC DNA]</scope>
    <source>
        <strain evidence="3">DSM 45817 / CECT 9037 / EuI1c</strain>
    </source>
</reference>
<dbReference type="eggNOG" id="COG0147">
    <property type="taxonomic scope" value="Bacteria"/>
</dbReference>
<gene>
    <name evidence="2" type="ordered locus">FraEuI1c_2052</name>
</gene>
<dbReference type="SUPFAM" id="SSF56322">
    <property type="entry name" value="ADC synthase"/>
    <property type="match status" value="1"/>
</dbReference>
<dbReference type="NCBIfam" id="TIGR00553">
    <property type="entry name" value="pabB"/>
    <property type="match status" value="1"/>
</dbReference>
<dbReference type="InterPro" id="IPR019999">
    <property type="entry name" value="Anth_synth_I-like"/>
</dbReference>
<dbReference type="PANTHER" id="PTHR11236">
    <property type="entry name" value="AMINOBENZOATE/ANTHRANILATE SYNTHASE"/>
    <property type="match status" value="1"/>
</dbReference>
<dbReference type="GO" id="GO:0046820">
    <property type="term" value="F:4-amino-4-deoxychorismate synthase activity"/>
    <property type="evidence" value="ECO:0007669"/>
    <property type="project" value="TreeGrafter"/>
</dbReference>